<dbReference type="InterPro" id="IPR035386">
    <property type="entry name" value="Arm-DNA-bind_5"/>
</dbReference>
<gene>
    <name evidence="5" type="ORF">FBFR_01905</name>
</gene>
<dbReference type="InterPro" id="IPR010998">
    <property type="entry name" value="Integrase_recombinase_N"/>
</dbReference>
<keyword evidence="6" id="KW-1185">Reference proteome</keyword>
<evidence type="ECO:0000259" key="4">
    <source>
        <dbReference type="PROSITE" id="PS51898"/>
    </source>
</evidence>
<comment type="caution">
    <text evidence="5">The sequence shown here is derived from an EMBL/GenBank/DDBJ whole genome shotgun (WGS) entry which is preliminary data.</text>
</comment>
<dbReference type="SUPFAM" id="SSF56349">
    <property type="entry name" value="DNA breaking-rejoining enzymes"/>
    <property type="match status" value="1"/>
</dbReference>
<dbReference type="InterPro" id="IPR025269">
    <property type="entry name" value="SAM-like_dom"/>
</dbReference>
<comment type="similarity">
    <text evidence="1">Belongs to the 'phage' integrase family.</text>
</comment>
<reference evidence="5 6" key="1">
    <citation type="submission" date="2016-03" db="EMBL/GenBank/DDBJ databases">
        <title>Draft genome sequence of Flavobacterium fryxellicola DSM 16209.</title>
        <authorList>
            <person name="Shin S.-K."/>
            <person name="Yi H."/>
        </authorList>
    </citation>
    <scope>NUCLEOTIDE SEQUENCE [LARGE SCALE GENOMIC DNA]</scope>
    <source>
        <strain evidence="5 6">DSM 16209</strain>
    </source>
</reference>
<dbReference type="PANTHER" id="PTHR30349:SF64">
    <property type="entry name" value="PROPHAGE INTEGRASE INTD-RELATED"/>
    <property type="match status" value="1"/>
</dbReference>
<accession>A0A167ZLF5</accession>
<keyword evidence="2" id="KW-0238">DNA-binding</keyword>
<sequence length="406" mass="46258">MLKVNFYLKADKVNKSGLSPIFAKVSFHNKSTTMSTGKMMTRERWQATTNLRNTLRLENEKVIRNALEIFKLDVERRVNDILKFGSQVSLDSLKAEIQGKSIPNKKAAGIIGIIEKHNVHFKKKTDAGDRAPASLQKYQRAQTLLGTFLLKHYQAAEMDVSEIDDAFVFSLESFLRYDSEFKGIIGIRNNSVVKYMRMFKTACRHAVRMGSIVKNPFEVYDGKLKVTDSVFLSQHELDVINLKIFDIERLQRVKDIFLFSCYTGYAPVDATSLNETNIIKDGSDSLWIIAKRAKTDIRANVPLLPPALKIIEKYRGKQPGLLPSISNQKMNAYLKEIGDVCGIQKKLTWYVARHTFATTVTLGNGVRIENVSAMMGHTNIKQTQHYAKVMDESVMVDMDRLKERYK</sequence>
<dbReference type="InterPro" id="IPR013762">
    <property type="entry name" value="Integrase-like_cat_sf"/>
</dbReference>
<dbReference type="Pfam" id="PF17293">
    <property type="entry name" value="Arm-DNA-bind_5"/>
    <property type="match status" value="1"/>
</dbReference>
<dbReference type="InterPro" id="IPR011010">
    <property type="entry name" value="DNA_brk_join_enz"/>
</dbReference>
<dbReference type="OrthoDB" id="1098628at2"/>
<evidence type="ECO:0000313" key="6">
    <source>
        <dbReference type="Proteomes" id="UP000077164"/>
    </source>
</evidence>
<dbReference type="EMBL" id="LVJE01000003">
    <property type="protein sequence ID" value="OAB30576.1"/>
    <property type="molecule type" value="Genomic_DNA"/>
</dbReference>
<dbReference type="Gene3D" id="1.10.443.10">
    <property type="entry name" value="Intergrase catalytic core"/>
    <property type="match status" value="1"/>
</dbReference>
<dbReference type="Pfam" id="PF13102">
    <property type="entry name" value="Phage_int_SAM_5"/>
    <property type="match status" value="1"/>
</dbReference>
<dbReference type="PANTHER" id="PTHR30349">
    <property type="entry name" value="PHAGE INTEGRASE-RELATED"/>
    <property type="match status" value="1"/>
</dbReference>
<organism evidence="5 6">
    <name type="scientific">Flavobacterium fryxellicola</name>
    <dbReference type="NCBI Taxonomy" id="249352"/>
    <lineage>
        <taxon>Bacteria</taxon>
        <taxon>Pseudomonadati</taxon>
        <taxon>Bacteroidota</taxon>
        <taxon>Flavobacteriia</taxon>
        <taxon>Flavobacteriales</taxon>
        <taxon>Flavobacteriaceae</taxon>
        <taxon>Flavobacterium</taxon>
    </lineage>
</organism>
<dbReference type="GO" id="GO:0003677">
    <property type="term" value="F:DNA binding"/>
    <property type="evidence" value="ECO:0007669"/>
    <property type="project" value="UniProtKB-KW"/>
</dbReference>
<name>A0A167ZLF5_9FLAO</name>
<feature type="domain" description="Tyr recombinase" evidence="4">
    <location>
        <begin position="227"/>
        <end position="406"/>
    </location>
</feature>
<dbReference type="STRING" id="249352.SAMN05444395_11156"/>
<dbReference type="AlphaFoldDB" id="A0A167ZLF5"/>
<dbReference type="GO" id="GO:0015074">
    <property type="term" value="P:DNA integration"/>
    <property type="evidence" value="ECO:0007669"/>
    <property type="project" value="InterPro"/>
</dbReference>
<dbReference type="Proteomes" id="UP000077164">
    <property type="component" value="Unassembled WGS sequence"/>
</dbReference>
<dbReference type="Pfam" id="PF00589">
    <property type="entry name" value="Phage_integrase"/>
    <property type="match status" value="1"/>
</dbReference>
<protein>
    <submittedName>
        <fullName evidence="5">Tyrosine type site-specific recombinase</fullName>
    </submittedName>
</protein>
<keyword evidence="3" id="KW-0233">DNA recombination</keyword>
<evidence type="ECO:0000313" key="5">
    <source>
        <dbReference type="EMBL" id="OAB30576.1"/>
    </source>
</evidence>
<dbReference type="CDD" id="cd01185">
    <property type="entry name" value="INTN1_C_like"/>
    <property type="match status" value="1"/>
</dbReference>
<evidence type="ECO:0000256" key="3">
    <source>
        <dbReference type="ARBA" id="ARBA00023172"/>
    </source>
</evidence>
<dbReference type="PROSITE" id="PS51898">
    <property type="entry name" value="TYR_RECOMBINASE"/>
    <property type="match status" value="1"/>
</dbReference>
<dbReference type="InterPro" id="IPR050090">
    <property type="entry name" value="Tyrosine_recombinase_XerCD"/>
</dbReference>
<proteinExistence type="inferred from homology"/>
<dbReference type="GO" id="GO:0006310">
    <property type="term" value="P:DNA recombination"/>
    <property type="evidence" value="ECO:0007669"/>
    <property type="project" value="UniProtKB-KW"/>
</dbReference>
<evidence type="ECO:0000256" key="1">
    <source>
        <dbReference type="ARBA" id="ARBA00008857"/>
    </source>
</evidence>
<dbReference type="InterPro" id="IPR002104">
    <property type="entry name" value="Integrase_catalytic"/>
</dbReference>
<dbReference type="Gene3D" id="1.10.150.130">
    <property type="match status" value="1"/>
</dbReference>
<evidence type="ECO:0000256" key="2">
    <source>
        <dbReference type="ARBA" id="ARBA00023125"/>
    </source>
</evidence>